<organism evidence="1 2">
    <name type="scientific">Meloidogyne enterolobii</name>
    <name type="common">Root-knot nematode worm</name>
    <name type="synonym">Meloidogyne mayaguensis</name>
    <dbReference type="NCBI Taxonomy" id="390850"/>
    <lineage>
        <taxon>Eukaryota</taxon>
        <taxon>Metazoa</taxon>
        <taxon>Ecdysozoa</taxon>
        <taxon>Nematoda</taxon>
        <taxon>Chromadorea</taxon>
        <taxon>Rhabditida</taxon>
        <taxon>Tylenchina</taxon>
        <taxon>Tylenchomorpha</taxon>
        <taxon>Tylenchoidea</taxon>
        <taxon>Meloidogynidae</taxon>
        <taxon>Meloidogyninae</taxon>
        <taxon>Meloidogyne</taxon>
    </lineage>
</organism>
<reference evidence="1" key="1">
    <citation type="submission" date="2023-11" db="EMBL/GenBank/DDBJ databases">
        <authorList>
            <person name="Poullet M."/>
        </authorList>
    </citation>
    <scope>NUCLEOTIDE SEQUENCE</scope>
    <source>
        <strain evidence="1">E1834</strain>
    </source>
</reference>
<keyword evidence="2" id="KW-1185">Reference proteome</keyword>
<sequence>MLNGQCLPLVGVGERCMYDLQCRTRPGDHPLICRNFACYFIGTNVGAGYPFVWDPRGAQLSFPKCRNPSADVEVSGGIPIDCVYKKCSPGYHCEYNNLYKGGQYICCGISPENPIYGEFSKDIINNNLGI</sequence>
<comment type="caution">
    <text evidence="1">The sequence shown here is derived from an EMBL/GenBank/DDBJ whole genome shotgun (WGS) entry which is preliminary data.</text>
</comment>
<accession>A0ACB1A6B6</accession>
<proteinExistence type="predicted"/>
<evidence type="ECO:0000313" key="1">
    <source>
        <dbReference type="EMBL" id="CAK5086606.1"/>
    </source>
</evidence>
<protein>
    <submittedName>
        <fullName evidence="1">Uncharacterized protein</fullName>
    </submittedName>
</protein>
<dbReference type="EMBL" id="CAVMJV010000061">
    <property type="protein sequence ID" value="CAK5086606.1"/>
    <property type="molecule type" value="Genomic_DNA"/>
</dbReference>
<dbReference type="Proteomes" id="UP001497535">
    <property type="component" value="Unassembled WGS sequence"/>
</dbReference>
<evidence type="ECO:0000313" key="2">
    <source>
        <dbReference type="Proteomes" id="UP001497535"/>
    </source>
</evidence>
<gene>
    <name evidence="1" type="ORF">MENTE1834_LOCUS34115</name>
</gene>
<name>A0ACB1A6B6_MELEN</name>